<dbReference type="Gene3D" id="2.60.40.4100">
    <property type="entry name" value="Zona pellucida, ZP-C domain"/>
    <property type="match status" value="1"/>
</dbReference>
<dbReference type="PANTHER" id="PTHR11576:SF2">
    <property type="entry name" value="ZONA PELLUCIDA SPERM-BINDING PROTEIN 3"/>
    <property type="match status" value="1"/>
</dbReference>
<dbReference type="Pfam" id="PF00100">
    <property type="entry name" value="Zona_pellucida"/>
    <property type="match status" value="1"/>
</dbReference>
<keyword evidence="4 14" id="KW-1003">Cell membrane</keyword>
<keyword evidence="9 14" id="KW-0732">Signal</keyword>
<organism evidence="17 18">
    <name type="scientific">Clupea harengus</name>
    <name type="common">Atlantic herring</name>
    <dbReference type="NCBI Taxonomy" id="7950"/>
    <lineage>
        <taxon>Eukaryota</taxon>
        <taxon>Metazoa</taxon>
        <taxon>Chordata</taxon>
        <taxon>Craniata</taxon>
        <taxon>Vertebrata</taxon>
        <taxon>Euteleostomi</taxon>
        <taxon>Actinopterygii</taxon>
        <taxon>Neopterygii</taxon>
        <taxon>Teleostei</taxon>
        <taxon>Clupei</taxon>
        <taxon>Clupeiformes</taxon>
        <taxon>Clupeoidei</taxon>
        <taxon>Clupeidae</taxon>
        <taxon>Clupea</taxon>
    </lineage>
</organism>
<evidence type="ECO:0000256" key="6">
    <source>
        <dbReference type="ARBA" id="ARBA00022530"/>
    </source>
</evidence>
<evidence type="ECO:0000256" key="12">
    <source>
        <dbReference type="ARBA" id="ARBA00023157"/>
    </source>
</evidence>
<proteinExistence type="inferred from homology"/>
<keyword evidence="5 14" id="KW-0964">Secreted</keyword>
<evidence type="ECO:0000256" key="4">
    <source>
        <dbReference type="ARBA" id="ARBA00022475"/>
    </source>
</evidence>
<keyword evidence="7 14" id="KW-0165">Cleavage on pair of basic residues</keyword>
<dbReference type="GO" id="GO:0035803">
    <property type="term" value="P:egg coat formation"/>
    <property type="evidence" value="ECO:0007669"/>
    <property type="project" value="UniProtKB-UniRule"/>
</dbReference>
<keyword evidence="17" id="KW-1185">Reference proteome</keyword>
<evidence type="ECO:0000259" key="16">
    <source>
        <dbReference type="PROSITE" id="PS51034"/>
    </source>
</evidence>
<keyword evidence="6 14" id="KW-0272">Extracellular matrix</keyword>
<feature type="chain" id="PRO_5028500442" description="Zona pellucida sperm-binding protein 3" evidence="14">
    <location>
        <begin position="17"/>
        <end position="518"/>
    </location>
</feature>
<gene>
    <name evidence="18" type="primary">LOC116217880</name>
</gene>
<dbReference type="RefSeq" id="XP_031438676.1">
    <property type="nucleotide sequence ID" value="XM_031582816.1"/>
</dbReference>
<evidence type="ECO:0000256" key="14">
    <source>
        <dbReference type="RuleBase" id="RU367066"/>
    </source>
</evidence>
<feature type="compositionally biased region" description="Low complexity" evidence="15">
    <location>
        <begin position="151"/>
        <end position="162"/>
    </location>
</feature>
<accession>A0A6P8GM42</accession>
<dbReference type="FunFam" id="2.60.40.4100:FF:000002">
    <property type="entry name" value="Zona pellucida sperm-binding protein 3"/>
    <property type="match status" value="1"/>
</dbReference>
<dbReference type="FunFam" id="2.60.40.3210:FF:000001">
    <property type="entry name" value="Zona pellucida sperm-binding protein 3"/>
    <property type="match status" value="1"/>
</dbReference>
<evidence type="ECO:0000313" key="17">
    <source>
        <dbReference type="Proteomes" id="UP000515152"/>
    </source>
</evidence>
<comment type="PTM">
    <text evidence="14">Proteolytically cleaved before the transmembrane segment to yield the secreted ectodomain incorporated in the zona pellucida.</text>
</comment>
<dbReference type="PANTHER" id="PTHR11576">
    <property type="entry name" value="ZONA PELLUCIDA SPERM-BINDING PROTEIN 3"/>
    <property type="match status" value="1"/>
</dbReference>
<evidence type="ECO:0000256" key="11">
    <source>
        <dbReference type="ARBA" id="ARBA00023136"/>
    </source>
</evidence>
<dbReference type="KEGG" id="char:116217880"/>
<evidence type="ECO:0000256" key="10">
    <source>
        <dbReference type="ARBA" id="ARBA00022989"/>
    </source>
</evidence>
<dbReference type="InterPro" id="IPR048290">
    <property type="entry name" value="ZP_chr"/>
</dbReference>
<dbReference type="InterPro" id="IPR001507">
    <property type="entry name" value="ZP_dom"/>
</dbReference>
<evidence type="ECO:0000256" key="15">
    <source>
        <dbReference type="SAM" id="MobiDB-lite"/>
    </source>
</evidence>
<evidence type="ECO:0000256" key="9">
    <source>
        <dbReference type="ARBA" id="ARBA00022729"/>
    </source>
</evidence>
<dbReference type="PROSITE" id="PS51034">
    <property type="entry name" value="ZP_2"/>
    <property type="match status" value="1"/>
</dbReference>
<feature type="domain" description="ZP" evidence="16">
    <location>
        <begin position="214"/>
        <end position="470"/>
    </location>
</feature>
<protein>
    <recommendedName>
        <fullName evidence="3 14">Zona pellucida sperm-binding protein 3</fullName>
    </recommendedName>
</protein>
<dbReference type="GeneID" id="116217880"/>
<dbReference type="GO" id="GO:0005886">
    <property type="term" value="C:plasma membrane"/>
    <property type="evidence" value="ECO:0007669"/>
    <property type="project" value="UniProtKB-SubCell"/>
</dbReference>
<feature type="signal peptide" evidence="14">
    <location>
        <begin position="1"/>
        <end position="16"/>
    </location>
</feature>
<comment type="subcellular location">
    <subcellularLocation>
        <location evidence="1">Secreted</location>
        <location evidence="1">Extracellular space</location>
        <location evidence="1">Extracellular matrix</location>
    </subcellularLocation>
    <subcellularLocation>
        <location evidence="14">Zona pellucida</location>
    </subcellularLocation>
    <subcellularLocation>
        <location evidence="14">Cell membrane</location>
        <topology evidence="14">Single-pass type I membrane protein</topology>
    </subcellularLocation>
</comment>
<evidence type="ECO:0000256" key="5">
    <source>
        <dbReference type="ARBA" id="ARBA00022525"/>
    </source>
</evidence>
<dbReference type="InterPro" id="IPR055355">
    <property type="entry name" value="ZP-C"/>
</dbReference>
<keyword evidence="10" id="KW-1133">Transmembrane helix</keyword>
<dbReference type="InterPro" id="IPR042235">
    <property type="entry name" value="ZP-C_dom"/>
</dbReference>
<dbReference type="Proteomes" id="UP000515152">
    <property type="component" value="Chromosome 16"/>
</dbReference>
<dbReference type="OrthoDB" id="8880842at2759"/>
<comment type="function">
    <text evidence="14">Component of the zona pellucida, an extracellular matrix surrounding oocytes which mediates sperm binding, induction of the acrosome reaction and prevents post-fertilization polyspermy. The zona pellucida is composed of 3 to 4 glycoproteins, ZP1, ZP2, ZP3, and ZP4. ZP3 is essential for sperm binding and zona matrix formation.</text>
</comment>
<feature type="region of interest" description="Disordered" evidence="15">
    <location>
        <begin position="175"/>
        <end position="194"/>
    </location>
</feature>
<keyword evidence="12 14" id="KW-1015">Disulfide bond</keyword>
<keyword evidence="11" id="KW-0472">Membrane</keyword>
<evidence type="ECO:0000256" key="2">
    <source>
        <dbReference type="ARBA" id="ARBA00006735"/>
    </source>
</evidence>
<keyword evidence="13" id="KW-0325">Glycoprotein</keyword>
<evidence type="ECO:0000256" key="1">
    <source>
        <dbReference type="ARBA" id="ARBA00004498"/>
    </source>
</evidence>
<keyword evidence="8" id="KW-0812">Transmembrane</keyword>
<dbReference type="Gene3D" id="2.60.40.3210">
    <property type="entry name" value="Zona pellucida, ZP-N domain"/>
    <property type="match status" value="1"/>
</dbReference>
<sequence length="518" mass="57764">MVSSGGVACVIALVCACCISDSAQFSWRRSSWDQEMHQSVHSVAKYPGEQEHQKSKQTHKSPVSTLPGEMAEHRWKTLQFLVENPKPPPAQAHKLNGPKMLVSDWQGVEAWHEPQHQDPHPRVSASWVSYKPNILRSKRTAPVQSPEPKMTETPQVTETPTTEPLTIEPETMKMPQVPQSPAVPEQTPQSPTVPMKSDPVIIKEPEAPQSVIVHCGESLLHLQVKMDFFGTGRLIGSSDVTLGGCAPTGQNASSEMLLFETELHKCGSTVKVTDNLLVYTFALSYTPTSTEDSPIVRSNGAVVNISCQYQRLHNVSSNAVMPTWIPFHYTRATEATLDFSLRLMNDDWMSERASGKYFLGDVMNIEASVHQPHHIFVKECVAFPSPGTMAEPAYFLIEKHGCLSDSKLAGSRSRFMPTTQNGTLRFQLETFRFAGVSQNSLYIRCTLMAVLHSNMADSMHKACHFSREMDRWISANGNDEVCSCCDEETCPHRMARSLKGFKQRVMVLGLNIQKRIPE</sequence>
<name>A0A6P8GM42_CLUHA</name>
<dbReference type="GO" id="GO:0035804">
    <property type="term" value="F:structural constituent of egg coat"/>
    <property type="evidence" value="ECO:0007669"/>
    <property type="project" value="UniProtKB-UniRule"/>
</dbReference>
<feature type="region of interest" description="Disordered" evidence="15">
    <location>
        <begin position="139"/>
        <end position="162"/>
    </location>
</feature>
<evidence type="ECO:0000256" key="13">
    <source>
        <dbReference type="ARBA" id="ARBA00023180"/>
    </source>
</evidence>
<dbReference type="GO" id="GO:0032190">
    <property type="term" value="F:acrosin binding"/>
    <property type="evidence" value="ECO:0007669"/>
    <property type="project" value="TreeGrafter"/>
</dbReference>
<dbReference type="PRINTS" id="PR00023">
    <property type="entry name" value="ZPELLUCIDA"/>
</dbReference>
<evidence type="ECO:0000313" key="18">
    <source>
        <dbReference type="RefSeq" id="XP_031438676.1"/>
    </source>
</evidence>
<dbReference type="SMART" id="SM00241">
    <property type="entry name" value="ZP"/>
    <property type="match status" value="1"/>
</dbReference>
<comment type="similarity">
    <text evidence="2 14">Belongs to the ZP domain family. ZPC subfamily.</text>
</comment>
<comment type="domain">
    <text evidence="14">The ZP domain is involved in the polymerization of the ZP proteins to form the zona pellucida.</text>
</comment>
<evidence type="ECO:0000256" key="7">
    <source>
        <dbReference type="ARBA" id="ARBA00022685"/>
    </source>
</evidence>
<evidence type="ECO:0000256" key="3">
    <source>
        <dbReference type="ARBA" id="ARBA00017980"/>
    </source>
</evidence>
<dbReference type="GO" id="GO:2000344">
    <property type="term" value="P:positive regulation of acrosome reaction"/>
    <property type="evidence" value="ECO:0007669"/>
    <property type="project" value="UniProtKB-UniRule"/>
</dbReference>
<dbReference type="InterPro" id="IPR055356">
    <property type="entry name" value="ZP-N"/>
</dbReference>
<reference evidence="18" key="1">
    <citation type="submission" date="2025-08" db="UniProtKB">
        <authorList>
            <consortium name="RefSeq"/>
        </authorList>
    </citation>
    <scope>IDENTIFICATION</scope>
</reference>
<feature type="region of interest" description="Disordered" evidence="15">
    <location>
        <begin position="47"/>
        <end position="66"/>
    </location>
</feature>
<dbReference type="Pfam" id="PF23344">
    <property type="entry name" value="ZP-N"/>
    <property type="match status" value="1"/>
</dbReference>
<dbReference type="GO" id="GO:0007339">
    <property type="term" value="P:binding of sperm to zona pellucida"/>
    <property type="evidence" value="ECO:0007669"/>
    <property type="project" value="UniProtKB-UniRule"/>
</dbReference>
<evidence type="ECO:0000256" key="8">
    <source>
        <dbReference type="ARBA" id="ARBA00022692"/>
    </source>
</evidence>
<dbReference type="GO" id="GO:0035805">
    <property type="term" value="C:egg coat"/>
    <property type="evidence" value="ECO:0007669"/>
    <property type="project" value="UniProtKB-SubCell"/>
</dbReference>
<dbReference type="AlphaFoldDB" id="A0A6P8GM42"/>